<dbReference type="EMBL" id="FMJB01000055">
    <property type="protein sequence ID" value="SCM68533.1"/>
    <property type="molecule type" value="Genomic_DNA"/>
</dbReference>
<organism evidence="6 7">
    <name type="scientific">Donghicola eburneus</name>
    <dbReference type="NCBI Taxonomy" id="393278"/>
    <lineage>
        <taxon>Bacteria</taxon>
        <taxon>Pseudomonadati</taxon>
        <taxon>Pseudomonadota</taxon>
        <taxon>Alphaproteobacteria</taxon>
        <taxon>Rhodobacterales</taxon>
        <taxon>Roseobacteraceae</taxon>
        <taxon>Donghicola</taxon>
    </lineage>
</organism>
<dbReference type="Pfam" id="PF04191">
    <property type="entry name" value="PEMT"/>
    <property type="match status" value="1"/>
</dbReference>
<comment type="subcellular location">
    <subcellularLocation>
        <location evidence="1">Endomembrane system</location>
        <topology evidence="1">Multi-pass membrane protein</topology>
    </subcellularLocation>
</comment>
<proteinExistence type="predicted"/>
<feature type="transmembrane region" description="Helical" evidence="5">
    <location>
        <begin position="96"/>
        <end position="122"/>
    </location>
</feature>
<dbReference type="GO" id="GO:0012505">
    <property type="term" value="C:endomembrane system"/>
    <property type="evidence" value="ECO:0007669"/>
    <property type="project" value="UniProtKB-SubCell"/>
</dbReference>
<evidence type="ECO:0000256" key="3">
    <source>
        <dbReference type="ARBA" id="ARBA00022989"/>
    </source>
</evidence>
<name>A0A1M4N144_9RHOB</name>
<keyword evidence="6" id="KW-0489">Methyltransferase</keyword>
<keyword evidence="2 5" id="KW-0812">Transmembrane</keyword>
<keyword evidence="6" id="KW-0808">Transferase</keyword>
<gene>
    <name evidence="6" type="ORF">KARMA_2756</name>
</gene>
<evidence type="ECO:0000313" key="7">
    <source>
        <dbReference type="Proteomes" id="UP000184085"/>
    </source>
</evidence>
<evidence type="ECO:0000256" key="2">
    <source>
        <dbReference type="ARBA" id="ARBA00022692"/>
    </source>
</evidence>
<evidence type="ECO:0000256" key="5">
    <source>
        <dbReference type="SAM" id="Phobius"/>
    </source>
</evidence>
<keyword evidence="4 5" id="KW-0472">Membrane</keyword>
<dbReference type="GO" id="GO:0008168">
    <property type="term" value="F:methyltransferase activity"/>
    <property type="evidence" value="ECO:0007669"/>
    <property type="project" value="UniProtKB-KW"/>
</dbReference>
<dbReference type="Gene3D" id="1.20.120.1630">
    <property type="match status" value="1"/>
</dbReference>
<feature type="transmembrane region" description="Helical" evidence="5">
    <location>
        <begin position="12"/>
        <end position="33"/>
    </location>
</feature>
<sequence>MRSPVQWIDMPPVWLLAAIVAAYAIGVVEPMWLTFGGQWARLVAGVLIGGGLILLALAIYEMRSKRTTVIPHQEADHLVTSGIFSRSRNPIYVGDMLILAGFILRFDAVLALTLLPVFVWVIERRFVIPEEDRLRRKFRAEYARYCLKTRRWI</sequence>
<reference evidence="7" key="1">
    <citation type="submission" date="2016-09" db="EMBL/GenBank/DDBJ databases">
        <authorList>
            <person name="Wibberg D."/>
        </authorList>
    </citation>
    <scope>NUCLEOTIDE SEQUENCE [LARGE SCALE GENOMIC DNA]</scope>
</reference>
<keyword evidence="7" id="KW-1185">Reference proteome</keyword>
<dbReference type="AlphaFoldDB" id="A0A1M4N144"/>
<evidence type="ECO:0000256" key="1">
    <source>
        <dbReference type="ARBA" id="ARBA00004127"/>
    </source>
</evidence>
<accession>A0A1M4N144</accession>
<protein>
    <submittedName>
        <fullName evidence="6">Putative S-isoprenylcysteine methyltransferase</fullName>
    </submittedName>
</protein>
<keyword evidence="3 5" id="KW-1133">Transmembrane helix</keyword>
<dbReference type="PANTHER" id="PTHR12714">
    <property type="entry name" value="PROTEIN-S ISOPRENYLCYSTEINE O-METHYLTRANSFERASE"/>
    <property type="match status" value="1"/>
</dbReference>
<dbReference type="InterPro" id="IPR007318">
    <property type="entry name" value="Phopholipid_MeTrfase"/>
</dbReference>
<dbReference type="Proteomes" id="UP000184085">
    <property type="component" value="Unassembled WGS sequence"/>
</dbReference>
<evidence type="ECO:0000313" key="6">
    <source>
        <dbReference type="EMBL" id="SCM68533.1"/>
    </source>
</evidence>
<dbReference type="GO" id="GO:0032259">
    <property type="term" value="P:methylation"/>
    <property type="evidence" value="ECO:0007669"/>
    <property type="project" value="UniProtKB-KW"/>
</dbReference>
<feature type="transmembrane region" description="Helical" evidence="5">
    <location>
        <begin position="39"/>
        <end position="60"/>
    </location>
</feature>
<evidence type="ECO:0000256" key="4">
    <source>
        <dbReference type="ARBA" id="ARBA00023136"/>
    </source>
</evidence>
<dbReference type="PANTHER" id="PTHR12714:SF24">
    <property type="entry name" value="SLR1182 PROTEIN"/>
    <property type="match status" value="1"/>
</dbReference>